<reference evidence="5" key="1">
    <citation type="submission" date="2019-04" db="EMBL/GenBank/DDBJ databases">
        <title>Whole genome sequencing of cave bacteria.</title>
        <authorList>
            <person name="Gan H.M."/>
            <person name="Barton H."/>
            <person name="Savka M.A."/>
        </authorList>
    </citation>
    <scope>NUCLEOTIDE SEQUENCE [LARGE SCALE GENOMIC DNA]</scope>
    <source>
        <strain evidence="5">LC387</strain>
    </source>
</reference>
<feature type="region of interest" description="Disordered" evidence="3">
    <location>
        <begin position="1"/>
        <end position="24"/>
    </location>
</feature>
<dbReference type="OrthoDB" id="2356263at2"/>
<comment type="caution">
    <text evidence="5">The sequence shown here is derived from an EMBL/GenBank/DDBJ whole genome shotgun (WGS) entry which is preliminary data.</text>
</comment>
<feature type="compositionally biased region" description="Basic residues" evidence="3">
    <location>
        <begin position="7"/>
        <end position="21"/>
    </location>
</feature>
<evidence type="ECO:0000256" key="2">
    <source>
        <dbReference type="PROSITE-ProRule" id="PRU00335"/>
    </source>
</evidence>
<evidence type="ECO:0000313" key="6">
    <source>
        <dbReference type="Proteomes" id="UP000034832"/>
    </source>
</evidence>
<dbReference type="AlphaFoldDB" id="A0A4U6BJ41"/>
<dbReference type="Pfam" id="PF00440">
    <property type="entry name" value="TetR_N"/>
    <property type="match status" value="1"/>
</dbReference>
<dbReference type="InterPro" id="IPR036271">
    <property type="entry name" value="Tet_transcr_reg_TetR-rel_C_sf"/>
</dbReference>
<dbReference type="InterPro" id="IPR050109">
    <property type="entry name" value="HTH-type_TetR-like_transc_reg"/>
</dbReference>
<dbReference type="Pfam" id="PF17938">
    <property type="entry name" value="TetR_C_29"/>
    <property type="match status" value="1"/>
</dbReference>
<evidence type="ECO:0000259" key="4">
    <source>
        <dbReference type="PROSITE" id="PS50977"/>
    </source>
</evidence>
<dbReference type="PANTHER" id="PTHR30328">
    <property type="entry name" value="TRANSCRIPTIONAL REPRESSOR"/>
    <property type="match status" value="1"/>
</dbReference>
<dbReference type="SUPFAM" id="SSF46689">
    <property type="entry name" value="Homeodomain-like"/>
    <property type="match status" value="1"/>
</dbReference>
<dbReference type="InterPro" id="IPR041474">
    <property type="entry name" value="NicS_C"/>
</dbReference>
<dbReference type="EMBL" id="LBIA02000001">
    <property type="protein sequence ID" value="TKT70180.1"/>
    <property type="molecule type" value="Genomic_DNA"/>
</dbReference>
<feature type="region of interest" description="Disordered" evidence="3">
    <location>
        <begin position="229"/>
        <end position="249"/>
    </location>
</feature>
<evidence type="ECO:0000313" key="5">
    <source>
        <dbReference type="EMBL" id="TKT70180.1"/>
    </source>
</evidence>
<gene>
    <name evidence="5" type="ORF">YH63_001385</name>
</gene>
<dbReference type="Proteomes" id="UP000034832">
    <property type="component" value="Unassembled WGS sequence"/>
</dbReference>
<dbReference type="STRING" id="211460.YH63_17485"/>
<feature type="domain" description="HTH tetR-type" evidence="4">
    <location>
        <begin position="24"/>
        <end position="84"/>
    </location>
</feature>
<dbReference type="PANTHER" id="PTHR30328:SF54">
    <property type="entry name" value="HTH-TYPE TRANSCRIPTIONAL REPRESSOR SCO4008"/>
    <property type="match status" value="1"/>
</dbReference>
<dbReference type="RefSeq" id="WP_046829151.1">
    <property type="nucleotide sequence ID" value="NZ_LBIA02000001.1"/>
</dbReference>
<evidence type="ECO:0000256" key="1">
    <source>
        <dbReference type="ARBA" id="ARBA00023125"/>
    </source>
</evidence>
<dbReference type="Gene3D" id="1.10.357.10">
    <property type="entry name" value="Tetracycline Repressor, domain 2"/>
    <property type="match status" value="1"/>
</dbReference>
<protein>
    <submittedName>
        <fullName evidence="5">TetR/AcrR family transcriptional regulator</fullName>
    </submittedName>
</protein>
<sequence>MNETSAKKRSVRKKPEGKRKRDSALTKESILQAATFEFCRNGLGGARVDAIAARAKANMRLLYHYFGDKNGLYLAALEHVYTEIRAAEQQLNLDSLDPATALQELIDFTFTFFQNHQDYIAMINTENLQRGKYLRKSRKIAALTMPLVSNIENILRRGAAAGIFRSGIDPIQLYVTITAFSYFHVSNRHTLSLMFDKDLSDPQWLADRRMHTHDVIATWLMAPDALHKDGKKVSSPKLSPVRGKASDLV</sequence>
<accession>A0A4U6BJ41</accession>
<name>A0A4U6BJ41_9BRAD</name>
<dbReference type="SUPFAM" id="SSF48498">
    <property type="entry name" value="Tetracyclin repressor-like, C-terminal domain"/>
    <property type="match status" value="1"/>
</dbReference>
<keyword evidence="6" id="KW-1185">Reference proteome</keyword>
<dbReference type="PROSITE" id="PS50977">
    <property type="entry name" value="HTH_TETR_2"/>
    <property type="match status" value="1"/>
</dbReference>
<keyword evidence="1 2" id="KW-0238">DNA-binding</keyword>
<dbReference type="InterPro" id="IPR009057">
    <property type="entry name" value="Homeodomain-like_sf"/>
</dbReference>
<dbReference type="InterPro" id="IPR001647">
    <property type="entry name" value="HTH_TetR"/>
</dbReference>
<feature type="DNA-binding region" description="H-T-H motif" evidence="2">
    <location>
        <begin position="47"/>
        <end position="66"/>
    </location>
</feature>
<organism evidence="5 6">
    <name type="scientific">Afipia massiliensis</name>
    <dbReference type="NCBI Taxonomy" id="211460"/>
    <lineage>
        <taxon>Bacteria</taxon>
        <taxon>Pseudomonadati</taxon>
        <taxon>Pseudomonadota</taxon>
        <taxon>Alphaproteobacteria</taxon>
        <taxon>Hyphomicrobiales</taxon>
        <taxon>Nitrobacteraceae</taxon>
        <taxon>Afipia</taxon>
    </lineage>
</organism>
<proteinExistence type="predicted"/>
<dbReference type="GO" id="GO:0003677">
    <property type="term" value="F:DNA binding"/>
    <property type="evidence" value="ECO:0007669"/>
    <property type="project" value="UniProtKB-UniRule"/>
</dbReference>
<evidence type="ECO:0000256" key="3">
    <source>
        <dbReference type="SAM" id="MobiDB-lite"/>
    </source>
</evidence>